<feature type="compositionally biased region" description="Polar residues" evidence="1">
    <location>
        <begin position="7"/>
        <end position="23"/>
    </location>
</feature>
<dbReference type="Proteomes" id="UP000799302">
    <property type="component" value="Unassembled WGS sequence"/>
</dbReference>
<sequence length="105" mass="11390">MSGKDVASTTHTAQPAMFQNGTSGDVPKWHTPIRLKFDQMSGKDVASTTQTAQPAMFQNGTPSFFGSKLIKYGSAGDVPKWHTLILRLKFDQMSGKGVASTTYHP</sequence>
<protein>
    <submittedName>
        <fullName evidence="2">Uncharacterized protein</fullName>
    </submittedName>
</protein>
<organism evidence="2 3">
    <name type="scientific">Microthyrium microscopicum</name>
    <dbReference type="NCBI Taxonomy" id="703497"/>
    <lineage>
        <taxon>Eukaryota</taxon>
        <taxon>Fungi</taxon>
        <taxon>Dikarya</taxon>
        <taxon>Ascomycota</taxon>
        <taxon>Pezizomycotina</taxon>
        <taxon>Dothideomycetes</taxon>
        <taxon>Dothideomycetes incertae sedis</taxon>
        <taxon>Microthyriales</taxon>
        <taxon>Microthyriaceae</taxon>
        <taxon>Microthyrium</taxon>
    </lineage>
</organism>
<dbReference type="EMBL" id="MU004238">
    <property type="protein sequence ID" value="KAF2666481.1"/>
    <property type="molecule type" value="Genomic_DNA"/>
</dbReference>
<dbReference type="AlphaFoldDB" id="A0A6A6U4H5"/>
<name>A0A6A6U4H5_9PEZI</name>
<feature type="region of interest" description="Disordered" evidence="1">
    <location>
        <begin position="1"/>
        <end position="29"/>
    </location>
</feature>
<reference evidence="2" key="1">
    <citation type="journal article" date="2020" name="Stud. Mycol.">
        <title>101 Dothideomycetes genomes: a test case for predicting lifestyles and emergence of pathogens.</title>
        <authorList>
            <person name="Haridas S."/>
            <person name="Albert R."/>
            <person name="Binder M."/>
            <person name="Bloem J."/>
            <person name="Labutti K."/>
            <person name="Salamov A."/>
            <person name="Andreopoulos B."/>
            <person name="Baker S."/>
            <person name="Barry K."/>
            <person name="Bills G."/>
            <person name="Bluhm B."/>
            <person name="Cannon C."/>
            <person name="Castanera R."/>
            <person name="Culley D."/>
            <person name="Daum C."/>
            <person name="Ezra D."/>
            <person name="Gonzalez J."/>
            <person name="Henrissat B."/>
            <person name="Kuo A."/>
            <person name="Liang C."/>
            <person name="Lipzen A."/>
            <person name="Lutzoni F."/>
            <person name="Magnuson J."/>
            <person name="Mondo S."/>
            <person name="Nolan M."/>
            <person name="Ohm R."/>
            <person name="Pangilinan J."/>
            <person name="Park H.-J."/>
            <person name="Ramirez L."/>
            <person name="Alfaro M."/>
            <person name="Sun H."/>
            <person name="Tritt A."/>
            <person name="Yoshinaga Y."/>
            <person name="Zwiers L.-H."/>
            <person name="Turgeon B."/>
            <person name="Goodwin S."/>
            <person name="Spatafora J."/>
            <person name="Crous P."/>
            <person name="Grigoriev I."/>
        </authorList>
    </citation>
    <scope>NUCLEOTIDE SEQUENCE</scope>
    <source>
        <strain evidence="2">CBS 115976</strain>
    </source>
</reference>
<accession>A0A6A6U4H5</accession>
<evidence type="ECO:0000256" key="1">
    <source>
        <dbReference type="SAM" id="MobiDB-lite"/>
    </source>
</evidence>
<evidence type="ECO:0000313" key="2">
    <source>
        <dbReference type="EMBL" id="KAF2666481.1"/>
    </source>
</evidence>
<evidence type="ECO:0000313" key="3">
    <source>
        <dbReference type="Proteomes" id="UP000799302"/>
    </source>
</evidence>
<gene>
    <name evidence="2" type="ORF">BT63DRAFT_457432</name>
</gene>
<keyword evidence="3" id="KW-1185">Reference proteome</keyword>
<proteinExistence type="predicted"/>